<protein>
    <submittedName>
        <fullName evidence="1">Uncharacterized protein</fullName>
    </submittedName>
</protein>
<dbReference type="EMBL" id="CABEEZ010000147">
    <property type="protein sequence ID" value="VTR57677.1"/>
    <property type="molecule type" value="Genomic_DNA"/>
</dbReference>
<name>A0A4U9WEW3_SERFO</name>
<organism evidence="1">
    <name type="scientific">Serratia fonticola</name>
    <dbReference type="NCBI Taxonomy" id="47917"/>
    <lineage>
        <taxon>Bacteria</taxon>
        <taxon>Pseudomonadati</taxon>
        <taxon>Pseudomonadota</taxon>
        <taxon>Gammaproteobacteria</taxon>
        <taxon>Enterobacterales</taxon>
        <taxon>Yersiniaceae</taxon>
        <taxon>Serratia</taxon>
    </lineage>
</organism>
<reference evidence="1" key="1">
    <citation type="submission" date="2019-05" db="EMBL/GenBank/DDBJ databases">
        <authorList>
            <consortium name="Pathogen Informatics"/>
        </authorList>
    </citation>
    <scope>NUCLEOTIDE SEQUENCE [LARGE SCALE GENOMIC DNA]</scope>
    <source>
        <strain evidence="1">NCTC12965</strain>
    </source>
</reference>
<proteinExistence type="predicted"/>
<sequence length="88" mass="9719">MHGEPVQLRKVGCKKKVDEVLRKKSANSIGPFPHRECELPGVRGWTVQLRKVGSENKKGEVCCDLAKVSHDNFKHTRSVPSPCGRGLG</sequence>
<accession>A0A4U9WEW3</accession>
<gene>
    <name evidence="1" type="ORF">NCTC12965_07463</name>
</gene>
<dbReference type="AlphaFoldDB" id="A0A4U9WEW3"/>
<evidence type="ECO:0000313" key="1">
    <source>
        <dbReference type="EMBL" id="VTR57677.1"/>
    </source>
</evidence>